<keyword evidence="5" id="KW-0239">DNA-directed DNA polymerase</keyword>
<comment type="catalytic activity">
    <reaction evidence="7">
        <text>DNA(n) + a 2'-deoxyribonucleoside 5'-triphosphate = DNA(n+1) + diphosphate</text>
        <dbReference type="Rhea" id="RHEA:22508"/>
        <dbReference type="Rhea" id="RHEA-COMP:17339"/>
        <dbReference type="Rhea" id="RHEA-COMP:17340"/>
        <dbReference type="ChEBI" id="CHEBI:33019"/>
        <dbReference type="ChEBI" id="CHEBI:61560"/>
        <dbReference type="ChEBI" id="CHEBI:173112"/>
        <dbReference type="EC" id="2.7.7.7"/>
    </reaction>
</comment>
<evidence type="ECO:0000313" key="8">
    <source>
        <dbReference type="EMBL" id="NMM45013.1"/>
    </source>
</evidence>
<comment type="caution">
    <text evidence="8">The sequence shown here is derived from an EMBL/GenBank/DDBJ whole genome shotgun (WGS) entry which is preliminary data.</text>
</comment>
<dbReference type="AlphaFoldDB" id="A0A7Y0E0I5"/>
<dbReference type="EC" id="2.7.7.7" evidence="1"/>
<dbReference type="PANTHER" id="PTHR34388">
    <property type="entry name" value="DNA POLYMERASE III SUBUNIT DELTA"/>
    <property type="match status" value="1"/>
</dbReference>
<comment type="similarity">
    <text evidence="6">Belongs to the DNA polymerase HolA subunit family.</text>
</comment>
<evidence type="ECO:0000256" key="7">
    <source>
        <dbReference type="ARBA" id="ARBA00049244"/>
    </source>
</evidence>
<dbReference type="GO" id="GO:0009360">
    <property type="term" value="C:DNA polymerase III complex"/>
    <property type="evidence" value="ECO:0007669"/>
    <property type="project" value="TreeGrafter"/>
</dbReference>
<dbReference type="NCBIfam" id="TIGR01128">
    <property type="entry name" value="holA"/>
    <property type="match status" value="1"/>
</dbReference>
<dbReference type="Gene3D" id="1.10.8.60">
    <property type="match status" value="1"/>
</dbReference>
<keyword evidence="4" id="KW-0235">DNA replication</keyword>
<evidence type="ECO:0000256" key="4">
    <source>
        <dbReference type="ARBA" id="ARBA00022705"/>
    </source>
</evidence>
<dbReference type="InterPro" id="IPR027417">
    <property type="entry name" value="P-loop_NTPase"/>
</dbReference>
<dbReference type="InterPro" id="IPR005790">
    <property type="entry name" value="DNA_polIII_delta"/>
</dbReference>
<keyword evidence="3" id="KW-0548">Nucleotidyltransferase</keyword>
<evidence type="ECO:0000256" key="3">
    <source>
        <dbReference type="ARBA" id="ARBA00022695"/>
    </source>
</evidence>
<dbReference type="RefSeq" id="WP_319637387.1">
    <property type="nucleotide sequence ID" value="NZ_JABBNT010000003.1"/>
</dbReference>
<protein>
    <recommendedName>
        <fullName evidence="1">DNA-directed DNA polymerase</fullName>
        <ecNumber evidence="1">2.7.7.7</ecNumber>
    </recommendedName>
</protein>
<dbReference type="GO" id="GO:0006261">
    <property type="term" value="P:DNA-templated DNA replication"/>
    <property type="evidence" value="ECO:0007669"/>
    <property type="project" value="TreeGrafter"/>
</dbReference>
<reference evidence="8 9" key="1">
    <citation type="submission" date="2020-04" db="EMBL/GenBank/DDBJ databases">
        <title>Rhodospirillaceae bacterium KN72 isolated from deep sea.</title>
        <authorList>
            <person name="Zhang D.-C."/>
        </authorList>
    </citation>
    <scope>NUCLEOTIDE SEQUENCE [LARGE SCALE GENOMIC DNA]</scope>
    <source>
        <strain evidence="8 9">KN72</strain>
    </source>
</reference>
<evidence type="ECO:0000256" key="5">
    <source>
        <dbReference type="ARBA" id="ARBA00022932"/>
    </source>
</evidence>
<dbReference type="SUPFAM" id="SSF52540">
    <property type="entry name" value="P-loop containing nucleoside triphosphate hydrolases"/>
    <property type="match status" value="1"/>
</dbReference>
<dbReference type="Proteomes" id="UP000539372">
    <property type="component" value="Unassembled WGS sequence"/>
</dbReference>
<dbReference type="Gene3D" id="3.40.50.300">
    <property type="entry name" value="P-loop containing nucleotide triphosphate hydrolases"/>
    <property type="match status" value="1"/>
</dbReference>
<dbReference type="EMBL" id="JABBNT010000003">
    <property type="protein sequence ID" value="NMM45013.1"/>
    <property type="molecule type" value="Genomic_DNA"/>
</dbReference>
<dbReference type="SUPFAM" id="SSF48019">
    <property type="entry name" value="post-AAA+ oligomerization domain-like"/>
    <property type="match status" value="1"/>
</dbReference>
<dbReference type="GO" id="GO:0003887">
    <property type="term" value="F:DNA-directed DNA polymerase activity"/>
    <property type="evidence" value="ECO:0007669"/>
    <property type="project" value="UniProtKB-KW"/>
</dbReference>
<evidence type="ECO:0000313" key="9">
    <source>
        <dbReference type="Proteomes" id="UP000539372"/>
    </source>
</evidence>
<evidence type="ECO:0000256" key="6">
    <source>
        <dbReference type="ARBA" id="ARBA00034754"/>
    </source>
</evidence>
<keyword evidence="9" id="KW-1185">Reference proteome</keyword>
<proteinExistence type="inferred from homology"/>
<organism evidence="8 9">
    <name type="scientific">Pacificispira spongiicola</name>
    <dbReference type="NCBI Taxonomy" id="2729598"/>
    <lineage>
        <taxon>Bacteria</taxon>
        <taxon>Pseudomonadati</taxon>
        <taxon>Pseudomonadota</taxon>
        <taxon>Alphaproteobacteria</taxon>
        <taxon>Rhodospirillales</taxon>
        <taxon>Rhodospirillaceae</taxon>
        <taxon>Pacificispira</taxon>
    </lineage>
</organism>
<evidence type="ECO:0000256" key="2">
    <source>
        <dbReference type="ARBA" id="ARBA00022679"/>
    </source>
</evidence>
<dbReference type="PANTHER" id="PTHR34388:SF1">
    <property type="entry name" value="DNA POLYMERASE III SUBUNIT DELTA"/>
    <property type="match status" value="1"/>
</dbReference>
<evidence type="ECO:0000256" key="1">
    <source>
        <dbReference type="ARBA" id="ARBA00012417"/>
    </source>
</evidence>
<dbReference type="Gene3D" id="1.20.272.10">
    <property type="match status" value="1"/>
</dbReference>
<name>A0A7Y0E0I5_9PROT</name>
<accession>A0A7Y0E0I5</accession>
<gene>
    <name evidence="8" type="ORF">HH303_11030</name>
</gene>
<dbReference type="GO" id="GO:0003677">
    <property type="term" value="F:DNA binding"/>
    <property type="evidence" value="ECO:0007669"/>
    <property type="project" value="InterPro"/>
</dbReference>
<keyword evidence="2" id="KW-0808">Transferase</keyword>
<sequence>MVKIAANGVDGFLKKPPSDIRAALFYGPDSGLARERMKALALTVVPALDDPFLVCELTGDAIKSDPARLMDEAAAIAMTGGRRVVLIRDASDVVFPIFADFFAQPVGDALILITAGELAAKSKLRKAFEDSKIGAAVACYLDEAGGIDRLIDEGLRPLNVRIDRDARDYLIDQLGSDRSISRSEIEKLALYAGENGQLDLESVATLIGDSSVTTLDDVVYAMADGDSRSLDRALDLAAEEGTSPIALLRSAANHFLRLRRVQDHCASGMPMAGAMGTLRPPVFFKVKSRFEAGVKRWSARALGEALSLLLEAEAACKRSGAPDWVLCHRCLHQVGALARRQGARSPRPR</sequence>
<dbReference type="InterPro" id="IPR008921">
    <property type="entry name" value="DNA_pol3_clamp-load_cplx_C"/>
</dbReference>